<dbReference type="Pfam" id="PF00266">
    <property type="entry name" value="Aminotran_5"/>
    <property type="match status" value="1"/>
</dbReference>
<dbReference type="EMBL" id="PVNK01000070">
    <property type="protein sequence ID" value="PRQ03737.1"/>
    <property type="molecule type" value="Genomic_DNA"/>
</dbReference>
<gene>
    <name evidence="7" type="primary">sufS_1</name>
    <name evidence="7" type="ORF">ENSA5_12870</name>
</gene>
<dbReference type="SUPFAM" id="SSF53383">
    <property type="entry name" value="PLP-dependent transferases"/>
    <property type="match status" value="1"/>
</dbReference>
<dbReference type="InterPro" id="IPR015422">
    <property type="entry name" value="PyrdxlP-dep_Trfase_small"/>
</dbReference>
<sequence length="366" mass="38151">MLYLNHAGTSWPKPAPVQRAVSEALQSSPRSWAEAFASQHRAVASAFGISDPERLLLTPGCTAALNVGIEDHPWQPGDRIVTSGWEHHALLRPVLGLAARGVEHVVVGPDGRAPLDLAQLERVLGGGRVRMVAMSAAANVTGAVLPVDELTRLAHAHGAMVLLDVAQLAGWVDLDVAELDVDLLAFAGHKGLQAPWGVGGLYVAPRVEMSSPRRGSEPAPTPGYCDTGSVDRLALAGLVAGLAWLDAPEQRERLARARAALAQLTDRLEELAGVTLHGPRAPSSRMPTLALTVEGWSASGLASALAARGVIVSGGRQCAPLAHETLGTAAEGVVRLSVGPRAPVDLSDRLLETLGSVLEGARQGPE</sequence>
<dbReference type="EC" id="2.8.1.7" evidence="7"/>
<protein>
    <submittedName>
        <fullName evidence="7">Cysteine desulfurase</fullName>
        <ecNumber evidence="7">2.8.1.7</ecNumber>
    </submittedName>
</protein>
<comment type="similarity">
    <text evidence="3">Belongs to the class-V pyridoxal-phosphate-dependent aminotransferase family.</text>
</comment>
<evidence type="ECO:0000256" key="3">
    <source>
        <dbReference type="RuleBase" id="RU004075"/>
    </source>
</evidence>
<evidence type="ECO:0000256" key="5">
    <source>
        <dbReference type="SAM" id="Coils"/>
    </source>
</evidence>
<evidence type="ECO:0000256" key="1">
    <source>
        <dbReference type="ARBA" id="ARBA00001933"/>
    </source>
</evidence>
<dbReference type="Gene3D" id="3.40.640.10">
    <property type="entry name" value="Type I PLP-dependent aspartate aminotransferase-like (Major domain)"/>
    <property type="match status" value="1"/>
</dbReference>
<evidence type="ECO:0000313" key="8">
    <source>
        <dbReference type="Proteomes" id="UP000237968"/>
    </source>
</evidence>
<feature type="domain" description="Aminotransferase class V" evidence="6">
    <location>
        <begin position="32"/>
        <end position="340"/>
    </location>
</feature>
<dbReference type="AlphaFoldDB" id="A0A2S9YF46"/>
<comment type="caution">
    <text evidence="7">The sequence shown here is derived from an EMBL/GenBank/DDBJ whole genome shotgun (WGS) entry which is preliminary data.</text>
</comment>
<dbReference type="InterPro" id="IPR015421">
    <property type="entry name" value="PyrdxlP-dep_Trfase_major"/>
</dbReference>
<organism evidence="7 8">
    <name type="scientific">Enhygromyxa salina</name>
    <dbReference type="NCBI Taxonomy" id="215803"/>
    <lineage>
        <taxon>Bacteria</taxon>
        <taxon>Pseudomonadati</taxon>
        <taxon>Myxococcota</taxon>
        <taxon>Polyangia</taxon>
        <taxon>Nannocystales</taxon>
        <taxon>Nannocystaceae</taxon>
        <taxon>Enhygromyxa</taxon>
    </lineage>
</organism>
<dbReference type="RefSeq" id="WP_106390770.1">
    <property type="nucleotide sequence ID" value="NZ_PVNK01000070.1"/>
</dbReference>
<keyword evidence="7" id="KW-0808">Transferase</keyword>
<feature type="coiled-coil region" evidence="5">
    <location>
        <begin position="247"/>
        <end position="274"/>
    </location>
</feature>
<dbReference type="InterPro" id="IPR000192">
    <property type="entry name" value="Aminotrans_V_dom"/>
</dbReference>
<dbReference type="PANTHER" id="PTHR43586:SF4">
    <property type="entry name" value="ISOPENICILLIN N EPIMERASE"/>
    <property type="match status" value="1"/>
</dbReference>
<accession>A0A2S9YF46</accession>
<dbReference type="PANTHER" id="PTHR43586">
    <property type="entry name" value="CYSTEINE DESULFURASE"/>
    <property type="match status" value="1"/>
</dbReference>
<name>A0A2S9YF46_9BACT</name>
<proteinExistence type="inferred from homology"/>
<evidence type="ECO:0000259" key="6">
    <source>
        <dbReference type="Pfam" id="PF00266"/>
    </source>
</evidence>
<dbReference type="InterPro" id="IPR020578">
    <property type="entry name" value="Aminotrans_V_PyrdxlP_BS"/>
</dbReference>
<evidence type="ECO:0000256" key="2">
    <source>
        <dbReference type="ARBA" id="ARBA00022898"/>
    </source>
</evidence>
<dbReference type="PROSITE" id="PS00595">
    <property type="entry name" value="AA_TRANSFER_CLASS_5"/>
    <property type="match status" value="1"/>
</dbReference>
<keyword evidence="2" id="KW-0663">Pyridoxal phosphate</keyword>
<evidence type="ECO:0000256" key="4">
    <source>
        <dbReference type="RuleBase" id="RU004504"/>
    </source>
</evidence>
<dbReference type="InterPro" id="IPR015424">
    <property type="entry name" value="PyrdxlP-dep_Trfase"/>
</dbReference>
<keyword evidence="5" id="KW-0175">Coiled coil</keyword>
<dbReference type="GO" id="GO:0031071">
    <property type="term" value="F:cysteine desulfurase activity"/>
    <property type="evidence" value="ECO:0007669"/>
    <property type="project" value="UniProtKB-EC"/>
</dbReference>
<keyword evidence="8" id="KW-1185">Reference proteome</keyword>
<reference evidence="7 8" key="1">
    <citation type="submission" date="2018-03" db="EMBL/GenBank/DDBJ databases">
        <title>Draft Genome Sequences of the Obligatory Marine Myxobacteria Enhygromyxa salina SWB005.</title>
        <authorList>
            <person name="Poehlein A."/>
            <person name="Moghaddam J.A."/>
            <person name="Harms H."/>
            <person name="Alanjari M."/>
            <person name="Koenig G.M."/>
            <person name="Daniel R."/>
            <person name="Schaeberle T.F."/>
        </authorList>
    </citation>
    <scope>NUCLEOTIDE SEQUENCE [LARGE SCALE GENOMIC DNA]</scope>
    <source>
        <strain evidence="7 8">SWB005</strain>
    </source>
</reference>
<dbReference type="Proteomes" id="UP000237968">
    <property type="component" value="Unassembled WGS sequence"/>
</dbReference>
<dbReference type="OrthoDB" id="9808002at2"/>
<comment type="cofactor">
    <cofactor evidence="1 4">
        <name>pyridoxal 5'-phosphate</name>
        <dbReference type="ChEBI" id="CHEBI:597326"/>
    </cofactor>
</comment>
<evidence type="ECO:0000313" key="7">
    <source>
        <dbReference type="EMBL" id="PRQ03737.1"/>
    </source>
</evidence>
<dbReference type="Gene3D" id="3.90.1150.10">
    <property type="entry name" value="Aspartate Aminotransferase, domain 1"/>
    <property type="match status" value="1"/>
</dbReference>